<protein>
    <submittedName>
        <fullName evidence="1">Uncharacterized protein</fullName>
    </submittedName>
</protein>
<reference evidence="1" key="2">
    <citation type="submission" date="2019-01" db="UniProtKB">
        <authorList>
            <consortium name="EnsemblPlants"/>
        </authorList>
    </citation>
    <scope>IDENTIFICATION</scope>
    <source>
        <strain evidence="1">cv. Heinz 1706</strain>
    </source>
</reference>
<evidence type="ECO:0000313" key="1">
    <source>
        <dbReference type="EnsemblPlants" id="Solyc12g089195.1.1"/>
    </source>
</evidence>
<dbReference type="EnsemblPlants" id="Solyc12g089195.1.1">
    <property type="protein sequence ID" value="Solyc12g089195.1.1"/>
    <property type="gene ID" value="Solyc12g089195.1"/>
</dbReference>
<dbReference type="Gramene" id="Solyc12g089195.1.1">
    <property type="protein sequence ID" value="Solyc12g089195.1.1"/>
    <property type="gene ID" value="Solyc12g089195.1"/>
</dbReference>
<keyword evidence="2" id="KW-1185">Reference proteome</keyword>
<dbReference type="Proteomes" id="UP000004994">
    <property type="component" value="Chromosome 12"/>
</dbReference>
<dbReference type="AlphaFoldDB" id="A0A3Q7JC25"/>
<organism evidence="1">
    <name type="scientific">Solanum lycopersicum</name>
    <name type="common">Tomato</name>
    <name type="synonym">Lycopersicon esculentum</name>
    <dbReference type="NCBI Taxonomy" id="4081"/>
    <lineage>
        <taxon>Eukaryota</taxon>
        <taxon>Viridiplantae</taxon>
        <taxon>Streptophyta</taxon>
        <taxon>Embryophyta</taxon>
        <taxon>Tracheophyta</taxon>
        <taxon>Spermatophyta</taxon>
        <taxon>Magnoliopsida</taxon>
        <taxon>eudicotyledons</taxon>
        <taxon>Gunneridae</taxon>
        <taxon>Pentapetalae</taxon>
        <taxon>asterids</taxon>
        <taxon>lamiids</taxon>
        <taxon>Solanales</taxon>
        <taxon>Solanaceae</taxon>
        <taxon>Solanoideae</taxon>
        <taxon>Solaneae</taxon>
        <taxon>Solanum</taxon>
        <taxon>Solanum subgen. Lycopersicon</taxon>
    </lineage>
</organism>
<evidence type="ECO:0000313" key="2">
    <source>
        <dbReference type="Proteomes" id="UP000004994"/>
    </source>
</evidence>
<dbReference type="InParanoid" id="A0A3Q7JC25"/>
<accession>A0A3Q7JC25</accession>
<proteinExistence type="predicted"/>
<reference evidence="1" key="1">
    <citation type="journal article" date="2012" name="Nature">
        <title>The tomato genome sequence provides insights into fleshy fruit evolution.</title>
        <authorList>
            <consortium name="Tomato Genome Consortium"/>
        </authorList>
    </citation>
    <scope>NUCLEOTIDE SEQUENCE [LARGE SCALE GENOMIC DNA]</scope>
    <source>
        <strain evidence="1">cv. Heinz 1706</strain>
    </source>
</reference>
<name>A0A3Q7JC25_SOLLC</name>
<sequence>MFQVETRFISKLIIFIGVMFSEYINYGYSYESALPVDRLVVQLTDKAQVDIGTITLLHSD</sequence>